<dbReference type="Proteomes" id="UP000244005">
    <property type="component" value="Unassembled WGS sequence"/>
</dbReference>
<name>A0A2R6WKK4_MARPO</name>
<accession>A0A2R6WKK4</accession>
<dbReference type="InterPro" id="IPR027417">
    <property type="entry name" value="P-loop_NTPase"/>
</dbReference>
<evidence type="ECO:0000313" key="2">
    <source>
        <dbReference type="EMBL" id="PTQ34375.1"/>
    </source>
</evidence>
<dbReference type="PANTHER" id="PTHR10513">
    <property type="entry name" value="DEOXYNUCLEOSIDE KINASE"/>
    <property type="match status" value="1"/>
</dbReference>
<dbReference type="OMA" id="WLFHRNL"/>
<gene>
    <name evidence="2" type="ORF">MARPO_0080s0005</name>
</gene>
<dbReference type="Gene3D" id="3.40.50.300">
    <property type="entry name" value="P-loop containing nucleotide triphosphate hydrolases"/>
    <property type="match status" value="1"/>
</dbReference>
<dbReference type="SUPFAM" id="SSF52540">
    <property type="entry name" value="P-loop containing nucleoside triphosphate hydrolases"/>
    <property type="match status" value="1"/>
</dbReference>
<dbReference type="Gramene" id="Mp4g02940.3">
    <property type="protein sequence ID" value="Mp4g02940.3.cds"/>
    <property type="gene ID" value="Mp4g02940"/>
</dbReference>
<protein>
    <recommendedName>
        <fullName evidence="1">Deoxynucleoside kinase domain-containing protein</fullName>
    </recommendedName>
</protein>
<dbReference type="EMBL" id="KZ772752">
    <property type="protein sequence ID" value="PTQ34374.1"/>
    <property type="molecule type" value="Genomic_DNA"/>
</dbReference>
<dbReference type="Gramene" id="Mp4g02940.2">
    <property type="protein sequence ID" value="Mp4g02940.2.cds"/>
    <property type="gene ID" value="Mp4g02940"/>
</dbReference>
<evidence type="ECO:0000313" key="3">
    <source>
        <dbReference type="Proteomes" id="UP000244005"/>
    </source>
</evidence>
<keyword evidence="3" id="KW-1185">Reference proteome</keyword>
<evidence type="ECO:0000259" key="1">
    <source>
        <dbReference type="Pfam" id="PF01712"/>
    </source>
</evidence>
<dbReference type="InterPro" id="IPR050566">
    <property type="entry name" value="Deoxyribonucleoside_kinase"/>
</dbReference>
<organism evidence="2 3">
    <name type="scientific">Marchantia polymorpha</name>
    <name type="common">Common liverwort</name>
    <name type="synonym">Marchantia aquatica</name>
    <dbReference type="NCBI Taxonomy" id="3197"/>
    <lineage>
        <taxon>Eukaryota</taxon>
        <taxon>Viridiplantae</taxon>
        <taxon>Streptophyta</taxon>
        <taxon>Embryophyta</taxon>
        <taxon>Marchantiophyta</taxon>
        <taxon>Marchantiopsida</taxon>
        <taxon>Marchantiidae</taxon>
        <taxon>Marchantiales</taxon>
        <taxon>Marchantiaceae</taxon>
        <taxon>Marchantia</taxon>
    </lineage>
</organism>
<dbReference type="PANTHER" id="PTHR10513:SF47">
    <property type="entry name" value="DEOXYNUCLEOSIDE KINASE DOMAIN-CONTAINING PROTEIN"/>
    <property type="match status" value="1"/>
</dbReference>
<dbReference type="EMBL" id="KZ772752">
    <property type="protein sequence ID" value="PTQ34375.1"/>
    <property type="molecule type" value="Genomic_DNA"/>
</dbReference>
<dbReference type="Pfam" id="PF01712">
    <property type="entry name" value="dNK"/>
    <property type="match status" value="1"/>
</dbReference>
<reference evidence="3" key="1">
    <citation type="journal article" date="2017" name="Cell">
        <title>Insights into land plant evolution garnered from the Marchantia polymorpha genome.</title>
        <authorList>
            <person name="Bowman J.L."/>
            <person name="Kohchi T."/>
            <person name="Yamato K.T."/>
            <person name="Jenkins J."/>
            <person name="Shu S."/>
            <person name="Ishizaki K."/>
            <person name="Yamaoka S."/>
            <person name="Nishihama R."/>
            <person name="Nakamura Y."/>
            <person name="Berger F."/>
            <person name="Adam C."/>
            <person name="Aki S.S."/>
            <person name="Althoff F."/>
            <person name="Araki T."/>
            <person name="Arteaga-Vazquez M.A."/>
            <person name="Balasubrmanian S."/>
            <person name="Barry K."/>
            <person name="Bauer D."/>
            <person name="Boehm C.R."/>
            <person name="Briginshaw L."/>
            <person name="Caballero-Perez J."/>
            <person name="Catarino B."/>
            <person name="Chen F."/>
            <person name="Chiyoda S."/>
            <person name="Chovatia M."/>
            <person name="Davies K.M."/>
            <person name="Delmans M."/>
            <person name="Demura T."/>
            <person name="Dierschke T."/>
            <person name="Dolan L."/>
            <person name="Dorantes-Acosta A.E."/>
            <person name="Eklund D.M."/>
            <person name="Florent S.N."/>
            <person name="Flores-Sandoval E."/>
            <person name="Fujiyama A."/>
            <person name="Fukuzawa H."/>
            <person name="Galik B."/>
            <person name="Grimanelli D."/>
            <person name="Grimwood J."/>
            <person name="Grossniklaus U."/>
            <person name="Hamada T."/>
            <person name="Haseloff J."/>
            <person name="Hetherington A.J."/>
            <person name="Higo A."/>
            <person name="Hirakawa Y."/>
            <person name="Hundley H.N."/>
            <person name="Ikeda Y."/>
            <person name="Inoue K."/>
            <person name="Inoue S.I."/>
            <person name="Ishida S."/>
            <person name="Jia Q."/>
            <person name="Kakita M."/>
            <person name="Kanazawa T."/>
            <person name="Kawai Y."/>
            <person name="Kawashima T."/>
            <person name="Kennedy M."/>
            <person name="Kinose K."/>
            <person name="Kinoshita T."/>
            <person name="Kohara Y."/>
            <person name="Koide E."/>
            <person name="Komatsu K."/>
            <person name="Kopischke S."/>
            <person name="Kubo M."/>
            <person name="Kyozuka J."/>
            <person name="Lagercrantz U."/>
            <person name="Lin S.S."/>
            <person name="Lindquist E."/>
            <person name="Lipzen A.M."/>
            <person name="Lu C.W."/>
            <person name="De Luna E."/>
            <person name="Martienssen R.A."/>
            <person name="Minamino N."/>
            <person name="Mizutani M."/>
            <person name="Mizutani M."/>
            <person name="Mochizuki N."/>
            <person name="Monte I."/>
            <person name="Mosher R."/>
            <person name="Nagasaki H."/>
            <person name="Nakagami H."/>
            <person name="Naramoto S."/>
            <person name="Nishitani K."/>
            <person name="Ohtani M."/>
            <person name="Okamoto T."/>
            <person name="Okumura M."/>
            <person name="Phillips J."/>
            <person name="Pollak B."/>
            <person name="Reinders A."/>
            <person name="Rovekamp M."/>
            <person name="Sano R."/>
            <person name="Sawa S."/>
            <person name="Schmid M.W."/>
            <person name="Shirakawa M."/>
            <person name="Solano R."/>
            <person name="Spunde A."/>
            <person name="Suetsugu N."/>
            <person name="Sugano S."/>
            <person name="Sugiyama A."/>
            <person name="Sun R."/>
            <person name="Suzuki Y."/>
            <person name="Takenaka M."/>
            <person name="Takezawa D."/>
            <person name="Tomogane H."/>
            <person name="Tsuzuki M."/>
            <person name="Ueda T."/>
            <person name="Umeda M."/>
            <person name="Ward J.M."/>
            <person name="Watanabe Y."/>
            <person name="Yazaki K."/>
            <person name="Yokoyama R."/>
            <person name="Yoshitake Y."/>
            <person name="Yotsui I."/>
            <person name="Zachgo S."/>
            <person name="Schmutz J."/>
        </authorList>
    </citation>
    <scope>NUCLEOTIDE SEQUENCE [LARGE SCALE GENOMIC DNA]</scope>
    <source>
        <strain evidence="3">Tak-1</strain>
    </source>
</reference>
<dbReference type="AlphaFoldDB" id="A0A2R6WKK4"/>
<dbReference type="OrthoDB" id="567086at2759"/>
<reference evidence="2" key="2">
    <citation type="submission" date="2017-12" db="EMBL/GenBank/DDBJ databases">
        <title>WGS assembly of Marchantia polymorpha.</title>
        <authorList>
            <person name="Bowman J.L."/>
            <person name="Kohchi T."/>
            <person name="Yamato K.T."/>
            <person name="Jenkins J."/>
            <person name="Shu S."/>
            <person name="Ishizaki K."/>
            <person name="Yamaoka S."/>
            <person name="Nishihama R."/>
            <person name="Nakamura Y."/>
            <person name="Berger F."/>
            <person name="Adam C."/>
            <person name="Aki S.S."/>
            <person name="Althoff F."/>
            <person name="Araki T."/>
            <person name="Arteaga-Vazquez M.A."/>
            <person name="Balasubrmanian S."/>
            <person name="Bauer D."/>
            <person name="Boehm C.R."/>
            <person name="Briginshaw L."/>
            <person name="Caballero-Perez J."/>
            <person name="Catarino B."/>
            <person name="Chen F."/>
            <person name="Chiyoda S."/>
            <person name="Chovatia M."/>
            <person name="Davies K.M."/>
            <person name="Delmans M."/>
            <person name="Demura T."/>
            <person name="Dierschke T."/>
            <person name="Dolan L."/>
            <person name="Dorantes-Acosta A.E."/>
            <person name="Eklund D.M."/>
            <person name="Florent S.N."/>
            <person name="Flores-Sandoval E."/>
            <person name="Fujiyama A."/>
            <person name="Fukuzawa H."/>
            <person name="Galik B."/>
            <person name="Grimanelli D."/>
            <person name="Grimwood J."/>
            <person name="Grossniklaus U."/>
            <person name="Hamada T."/>
            <person name="Haseloff J."/>
            <person name="Hetherington A.J."/>
            <person name="Higo A."/>
            <person name="Hirakawa Y."/>
            <person name="Hundley H.N."/>
            <person name="Ikeda Y."/>
            <person name="Inoue K."/>
            <person name="Inoue S."/>
            <person name="Ishida S."/>
            <person name="Jia Q."/>
            <person name="Kakita M."/>
            <person name="Kanazawa T."/>
            <person name="Kawai Y."/>
            <person name="Kawashima T."/>
            <person name="Kennedy M."/>
            <person name="Kinose K."/>
            <person name="Kinoshita T."/>
            <person name="Kohara Y."/>
            <person name="Koide E."/>
            <person name="Komatsu K."/>
            <person name="Kopischke S."/>
            <person name="Kubo M."/>
            <person name="Kyozuka J."/>
            <person name="Lagercrantz U."/>
            <person name="Lin S.S."/>
            <person name="Lindquist E."/>
            <person name="Lipzen A.M."/>
            <person name="Lu C."/>
            <person name="Luna E.D."/>
            <person name="Martienssen R.A."/>
            <person name="Minamino N."/>
            <person name="Mizutani M."/>
            <person name="Mizutani M."/>
            <person name="Mochizuki N."/>
            <person name="Monte I."/>
            <person name="Mosher R."/>
            <person name="Nagasaki H."/>
            <person name="Nakagami H."/>
            <person name="Naramoto S."/>
            <person name="Nishitani K."/>
            <person name="Ohtani M."/>
            <person name="Okamoto T."/>
            <person name="Okumura M."/>
            <person name="Phillips J."/>
            <person name="Pollak B."/>
            <person name="Reinders A."/>
            <person name="Roevekamp M."/>
            <person name="Sano R."/>
            <person name="Sawa S."/>
            <person name="Schmid M.W."/>
            <person name="Shirakawa M."/>
            <person name="Solano R."/>
            <person name="Spunde A."/>
            <person name="Suetsugu N."/>
            <person name="Sugano S."/>
            <person name="Sugiyama A."/>
            <person name="Sun R."/>
            <person name="Suzuki Y."/>
            <person name="Takenaka M."/>
            <person name="Takezawa D."/>
            <person name="Tomogane H."/>
            <person name="Tsuzuki M."/>
            <person name="Ueda T."/>
            <person name="Umeda M."/>
            <person name="Ward J.M."/>
            <person name="Watanabe Y."/>
            <person name="Yazaki K."/>
            <person name="Yokoyama R."/>
            <person name="Yoshitake Y."/>
            <person name="Yotsui I."/>
            <person name="Zachgo S."/>
            <person name="Schmutz J."/>
        </authorList>
    </citation>
    <scope>NUCLEOTIDE SEQUENCE [LARGE SCALE GENOMIC DNA]</scope>
    <source>
        <strain evidence="2">Tak-1</strain>
    </source>
</reference>
<proteinExistence type="predicted"/>
<dbReference type="InterPro" id="IPR031314">
    <property type="entry name" value="DNK_dom"/>
</dbReference>
<feature type="domain" description="Deoxynucleoside kinase" evidence="1">
    <location>
        <begin position="2"/>
        <end position="201"/>
    </location>
</feature>
<sequence length="246" mass="27433">MLQAYYEDPVRYAYLFQSFVFITRLLLHKSAARKSQPVILLTERSVSTDRVVFVEALLEQGYLDGLEAVAYDAWYSTVVNALPNILADCYIYLRASPDVCYERLKSRARSEELGVDMDYLQLLHEKHDDWFLKGTSVVSGQDGHGGTGSSRGGHLRVIDQHRRSPCGIQGRSVLVIDCSSDLDMAEQSAERDAILDQIVTFLLSRLTAKSQSQSADICDQVSVEFEQILINSQSHHQGTSQAPAAA</sequence>